<dbReference type="PANTHER" id="PTHR30011:SF16">
    <property type="entry name" value="C2H2 FINGER DOMAIN TRANSCRIPTION FACTOR (EUROFUNG)-RELATED"/>
    <property type="match status" value="1"/>
</dbReference>
<dbReference type="GO" id="GO:0004497">
    <property type="term" value="F:monooxygenase activity"/>
    <property type="evidence" value="ECO:0007669"/>
    <property type="project" value="UniProtKB-KW"/>
</dbReference>
<name>A0A5S4FUN0_9ACTN</name>
<dbReference type="RefSeq" id="WP_138696270.1">
    <property type="nucleotide sequence ID" value="NZ_JBHSAZ010000107.1"/>
</dbReference>
<dbReference type="InterPro" id="IPR051260">
    <property type="entry name" value="Diverse_substr_monoxygenases"/>
</dbReference>
<evidence type="ECO:0000256" key="1">
    <source>
        <dbReference type="ARBA" id="ARBA00022630"/>
    </source>
</evidence>
<feature type="region of interest" description="Disordered" evidence="5">
    <location>
        <begin position="357"/>
        <end position="379"/>
    </location>
</feature>
<evidence type="ECO:0000313" key="6">
    <source>
        <dbReference type="EMBL" id="TMR24477.1"/>
    </source>
</evidence>
<keyword evidence="3" id="KW-0560">Oxidoreductase</keyword>
<protein>
    <submittedName>
        <fullName evidence="6">LLM class flavin-dependent oxidoreductase</fullName>
    </submittedName>
</protein>
<evidence type="ECO:0000256" key="3">
    <source>
        <dbReference type="ARBA" id="ARBA00023002"/>
    </source>
</evidence>
<dbReference type="OrthoDB" id="9130786at2"/>
<dbReference type="GO" id="GO:0016705">
    <property type="term" value="F:oxidoreductase activity, acting on paired donors, with incorporation or reduction of molecular oxygen"/>
    <property type="evidence" value="ECO:0007669"/>
    <property type="project" value="InterPro"/>
</dbReference>
<proteinExistence type="predicted"/>
<keyword evidence="2" id="KW-0288">FMN</keyword>
<comment type="caution">
    <text evidence="6">The sequence shown here is derived from an EMBL/GenBank/DDBJ whole genome shotgun (WGS) entry which is preliminary data.</text>
</comment>
<keyword evidence="7" id="KW-1185">Reference proteome</keyword>
<keyword evidence="4" id="KW-0503">Monooxygenase</keyword>
<sequence length="379" mass="39163">MGETDITPKFLGIGLTGSHLVTLVGDPRLTARLDESGATVVVAGIERIDGSEPGDPALESTVATTFLAERAPRTAFLAAAVPDRDHPYNLARRVASLDHLSRGRSGLVLGVRDGHAPPGGPAAWRRAEGATAGVELTRDAAIAIEKLWQSWPYESIVADRRSRIFARADQIVHIDHEGIFDIAGPLTVPSTAHGSPVLAWYADSGAALAAAAGVVDLVILPADDRADGPADGPADGKAGDTADGRDRALAAAAEVLRSAPSRFAGGAGRTLLFAQLAYHRGHGIDAFVAQAESVLAHPDVDGILVRPDAPAEAAAEVIEGVVPRLVARGLVRTQGQDTLRARLALPRPAPLLAGARPAFAAPEPQPPLQPAAAGLSQVL</sequence>
<dbReference type="Gene3D" id="3.20.20.30">
    <property type="entry name" value="Luciferase-like domain"/>
    <property type="match status" value="1"/>
</dbReference>
<evidence type="ECO:0000313" key="7">
    <source>
        <dbReference type="Proteomes" id="UP000306628"/>
    </source>
</evidence>
<organism evidence="6 7">
    <name type="scientific">Nonomuraea zeae</name>
    <dbReference type="NCBI Taxonomy" id="1642303"/>
    <lineage>
        <taxon>Bacteria</taxon>
        <taxon>Bacillati</taxon>
        <taxon>Actinomycetota</taxon>
        <taxon>Actinomycetes</taxon>
        <taxon>Streptosporangiales</taxon>
        <taxon>Streptosporangiaceae</taxon>
        <taxon>Nonomuraea</taxon>
    </lineage>
</organism>
<dbReference type="InterPro" id="IPR036661">
    <property type="entry name" value="Luciferase-like_sf"/>
</dbReference>
<evidence type="ECO:0000256" key="4">
    <source>
        <dbReference type="ARBA" id="ARBA00023033"/>
    </source>
</evidence>
<dbReference type="SUPFAM" id="SSF51679">
    <property type="entry name" value="Bacterial luciferase-like"/>
    <property type="match status" value="1"/>
</dbReference>
<keyword evidence="1" id="KW-0285">Flavoprotein</keyword>
<dbReference type="AlphaFoldDB" id="A0A5S4FUN0"/>
<dbReference type="PANTHER" id="PTHR30011">
    <property type="entry name" value="ALKANESULFONATE MONOOXYGENASE-RELATED"/>
    <property type="match status" value="1"/>
</dbReference>
<evidence type="ECO:0000256" key="5">
    <source>
        <dbReference type="SAM" id="MobiDB-lite"/>
    </source>
</evidence>
<evidence type="ECO:0000256" key="2">
    <source>
        <dbReference type="ARBA" id="ARBA00022643"/>
    </source>
</evidence>
<dbReference type="EMBL" id="VCKX01000240">
    <property type="protein sequence ID" value="TMR24477.1"/>
    <property type="molecule type" value="Genomic_DNA"/>
</dbReference>
<gene>
    <name evidence="6" type="ORF">ETD85_46565</name>
</gene>
<accession>A0A5S4FUN0</accession>
<reference evidence="6 7" key="1">
    <citation type="submission" date="2019-05" db="EMBL/GenBank/DDBJ databases">
        <title>Draft genome sequence of Nonomuraea zeae DSM 100528.</title>
        <authorList>
            <person name="Saricaoglu S."/>
            <person name="Isik K."/>
        </authorList>
    </citation>
    <scope>NUCLEOTIDE SEQUENCE [LARGE SCALE GENOMIC DNA]</scope>
    <source>
        <strain evidence="6 7">DSM 100528</strain>
    </source>
</reference>
<dbReference type="Proteomes" id="UP000306628">
    <property type="component" value="Unassembled WGS sequence"/>
</dbReference>